<name>A0ABX5AVG5_9MICO</name>
<feature type="transmembrane region" description="Helical" evidence="1">
    <location>
        <begin position="311"/>
        <end position="331"/>
    </location>
</feature>
<proteinExistence type="predicted"/>
<feature type="transmembrane region" description="Helical" evidence="1">
    <location>
        <begin position="25"/>
        <end position="42"/>
    </location>
</feature>
<dbReference type="Proteomes" id="UP000237755">
    <property type="component" value="Unassembled WGS sequence"/>
</dbReference>
<feature type="transmembrane region" description="Helical" evidence="1">
    <location>
        <begin position="48"/>
        <end position="71"/>
    </location>
</feature>
<feature type="transmembrane region" description="Helical" evidence="1">
    <location>
        <begin position="338"/>
        <end position="357"/>
    </location>
</feature>
<dbReference type="PANTHER" id="PTHR36840">
    <property type="entry name" value="BLL5714 PROTEIN"/>
    <property type="match status" value="1"/>
</dbReference>
<feature type="transmembrane region" description="Helical" evidence="1">
    <location>
        <begin position="277"/>
        <end position="299"/>
    </location>
</feature>
<evidence type="ECO:0000256" key="1">
    <source>
        <dbReference type="SAM" id="Phobius"/>
    </source>
</evidence>
<feature type="transmembrane region" description="Helical" evidence="1">
    <location>
        <begin position="108"/>
        <end position="130"/>
    </location>
</feature>
<protein>
    <recommendedName>
        <fullName evidence="4">Low temperature requirement protein A</fullName>
    </recommendedName>
</protein>
<feature type="transmembrane region" description="Helical" evidence="1">
    <location>
        <begin position="205"/>
        <end position="226"/>
    </location>
</feature>
<feature type="transmembrane region" description="Helical" evidence="1">
    <location>
        <begin position="142"/>
        <end position="159"/>
    </location>
</feature>
<dbReference type="InterPro" id="IPR010640">
    <property type="entry name" value="Low_temperature_requirement_A"/>
</dbReference>
<dbReference type="EMBL" id="MPZN01000023">
    <property type="protein sequence ID" value="PPL18928.1"/>
    <property type="molecule type" value="Genomic_DNA"/>
</dbReference>
<keyword evidence="1" id="KW-1133">Transmembrane helix</keyword>
<reference evidence="2 3" key="1">
    <citation type="journal article" date="2008" name="Int. J. Syst. Evol. Microbiol.">
        <title>Leifsonia pindariensis sp. nov., isolated from the Pindari glacier of the Indian Himalayas, and emended description of the genus Leifsonia.</title>
        <authorList>
            <person name="Reddy G.S."/>
            <person name="Prabagaran S.R."/>
            <person name="Shivaji S."/>
        </authorList>
    </citation>
    <scope>NUCLEOTIDE SEQUENCE [LARGE SCALE GENOMIC DNA]</scope>
    <source>
        <strain evidence="2 3">PON 10</strain>
    </source>
</reference>
<evidence type="ECO:0000313" key="3">
    <source>
        <dbReference type="Proteomes" id="UP000237755"/>
    </source>
</evidence>
<evidence type="ECO:0000313" key="2">
    <source>
        <dbReference type="EMBL" id="PPL18928.1"/>
    </source>
</evidence>
<dbReference type="Pfam" id="PF06772">
    <property type="entry name" value="LtrA"/>
    <property type="match status" value="1"/>
</dbReference>
<feature type="transmembrane region" description="Helical" evidence="1">
    <location>
        <begin position="363"/>
        <end position="381"/>
    </location>
</feature>
<organism evidence="2 3">
    <name type="scientific">Microterricola pindariensis</name>
    <dbReference type="NCBI Taxonomy" id="478010"/>
    <lineage>
        <taxon>Bacteria</taxon>
        <taxon>Bacillati</taxon>
        <taxon>Actinomycetota</taxon>
        <taxon>Actinomycetes</taxon>
        <taxon>Micrococcales</taxon>
        <taxon>Microbacteriaceae</taxon>
        <taxon>Microterricola</taxon>
    </lineage>
</organism>
<comment type="caution">
    <text evidence="2">The sequence shown here is derived from an EMBL/GenBank/DDBJ whole genome shotgun (WGS) entry which is preliminary data.</text>
</comment>
<accession>A0ABX5AVG5</accession>
<feature type="transmembrane region" description="Helical" evidence="1">
    <location>
        <begin position="232"/>
        <end position="251"/>
    </location>
</feature>
<keyword evidence="1" id="KW-0812">Transmembrane</keyword>
<sequence>MSAEPTPARVWASDRDPSRAHWMELFFDLIFVALVGQLAHGLHEHPSIAGLLTFLALFASVWWSWVNLTFAVNVMPWLTRRQLAGVMLAAMFAIGAIAVAAPEATGERAWLFAAGNAALRLILLGLWSWQSWGSGTASRLRLLAYNGLTALLWFVSIWLPAPWNFVLWAAAILLEVVLLIATGARWSDRVLERLNVEHLAERFGLLVVIVFGESVLSIVGVLSATWTLESGLTAAAALAAIALLAWSFFLYGTDAMRDGLEALHAAGDYRAIRDTAAFLPFLIVAGVTAISGAISAAILHPADPLPLASAVSLWGGIAVFYLCNAVVSLRFGRPVRGVLRWAVPALALTALLGVAATLLPAASVVYCTVAVLAYIVASTELGERRRGRALPVA</sequence>
<feature type="transmembrane region" description="Helical" evidence="1">
    <location>
        <begin position="165"/>
        <end position="184"/>
    </location>
</feature>
<keyword evidence="3" id="KW-1185">Reference proteome</keyword>
<evidence type="ECO:0008006" key="4">
    <source>
        <dbReference type="Google" id="ProtNLM"/>
    </source>
</evidence>
<dbReference type="RefSeq" id="WP_104475268.1">
    <property type="nucleotide sequence ID" value="NZ_MPZN01000023.1"/>
</dbReference>
<dbReference type="PANTHER" id="PTHR36840:SF1">
    <property type="entry name" value="BLL5714 PROTEIN"/>
    <property type="match status" value="1"/>
</dbReference>
<feature type="transmembrane region" description="Helical" evidence="1">
    <location>
        <begin position="83"/>
        <end position="102"/>
    </location>
</feature>
<keyword evidence="1" id="KW-0472">Membrane</keyword>
<gene>
    <name evidence="2" type="ORF">GY24_08620</name>
</gene>